<dbReference type="PIRSF" id="PIRSF002741">
    <property type="entry name" value="MppA"/>
    <property type="match status" value="1"/>
</dbReference>
<sequence>MSNFRYVLKLIWVFLVKFRIILLLGILAGFGFFFMASRLGPAFLGKSNEMIGVVGRFGLDSLPANILGLVSEGLTRVEPDGTLKPGLASSWETNDKGKTWIFHLDQNKSWQDGKKIVSPDLHFSFSDVTVEKPDVKTIVFKVQSPFAPFPTVVSKPLFKKGLLGNGAYKVNKITVSTGNVEKIVMTDKDKNRKTFYFYPTEDRAKLALKLGQISSLFEIFNPEPFNRWQTVKVLATTDFGKYSAVFFNTQKGQLTANKSLRQALAYAINKEVFGQTRALGPISPDSWAYNPQVKPYSYAPLKAKELIESLSKEEKEKLTLKLSTVPLLVNVAEKIARDWGAVGVKTSVQASSGVPEVFDAFLAIFDIPKDPDQYALWHSNQNITNITNYANPRIDKLLEDGRTQIEQTARQKIYLDFQRFLLEDAPVVFLYHPTLYTVFRN</sequence>
<evidence type="ECO:0000259" key="5">
    <source>
        <dbReference type="Pfam" id="PF00496"/>
    </source>
</evidence>
<evidence type="ECO:0000256" key="1">
    <source>
        <dbReference type="ARBA" id="ARBA00005695"/>
    </source>
</evidence>
<dbReference type="Gene3D" id="3.10.105.10">
    <property type="entry name" value="Dipeptide-binding Protein, Domain 3"/>
    <property type="match status" value="1"/>
</dbReference>
<gene>
    <name evidence="6" type="ORF">COX04_00305</name>
</gene>
<evidence type="ECO:0000256" key="2">
    <source>
        <dbReference type="ARBA" id="ARBA00022448"/>
    </source>
</evidence>
<dbReference type="Proteomes" id="UP000230759">
    <property type="component" value="Unassembled WGS sequence"/>
</dbReference>
<keyword evidence="4" id="KW-1133">Transmembrane helix</keyword>
<dbReference type="InterPro" id="IPR039424">
    <property type="entry name" value="SBP_5"/>
</dbReference>
<dbReference type="CDD" id="cd00995">
    <property type="entry name" value="PBP2_NikA_DppA_OppA_like"/>
    <property type="match status" value="1"/>
</dbReference>
<dbReference type="AlphaFoldDB" id="A0A2H0BHZ8"/>
<organism evidence="6 7">
    <name type="scientific">Candidatus Woesebacteria bacterium CG22_combo_CG10-13_8_21_14_all_45_10</name>
    <dbReference type="NCBI Taxonomy" id="1975060"/>
    <lineage>
        <taxon>Bacteria</taxon>
        <taxon>Candidatus Woeseibacteriota</taxon>
    </lineage>
</organism>
<dbReference type="EMBL" id="PCSV01000009">
    <property type="protein sequence ID" value="PIP57287.1"/>
    <property type="molecule type" value="Genomic_DNA"/>
</dbReference>
<keyword evidence="3" id="KW-0732">Signal</keyword>
<dbReference type="Pfam" id="PF00496">
    <property type="entry name" value="SBP_bac_5"/>
    <property type="match status" value="1"/>
</dbReference>
<keyword evidence="4" id="KW-0472">Membrane</keyword>
<evidence type="ECO:0000313" key="7">
    <source>
        <dbReference type="Proteomes" id="UP000230759"/>
    </source>
</evidence>
<dbReference type="SUPFAM" id="SSF53850">
    <property type="entry name" value="Periplasmic binding protein-like II"/>
    <property type="match status" value="1"/>
</dbReference>
<feature type="domain" description="Solute-binding protein family 5" evidence="5">
    <location>
        <begin position="83"/>
        <end position="353"/>
    </location>
</feature>
<dbReference type="InterPro" id="IPR030678">
    <property type="entry name" value="Peptide/Ni-bd"/>
</dbReference>
<evidence type="ECO:0000256" key="3">
    <source>
        <dbReference type="ARBA" id="ARBA00022729"/>
    </source>
</evidence>
<dbReference type="GO" id="GO:0015833">
    <property type="term" value="P:peptide transport"/>
    <property type="evidence" value="ECO:0007669"/>
    <property type="project" value="TreeGrafter"/>
</dbReference>
<name>A0A2H0BHZ8_9BACT</name>
<comment type="similarity">
    <text evidence="1">Belongs to the bacterial solute-binding protein 5 family.</text>
</comment>
<dbReference type="PANTHER" id="PTHR30290">
    <property type="entry name" value="PERIPLASMIC BINDING COMPONENT OF ABC TRANSPORTER"/>
    <property type="match status" value="1"/>
</dbReference>
<dbReference type="GO" id="GO:1904680">
    <property type="term" value="F:peptide transmembrane transporter activity"/>
    <property type="evidence" value="ECO:0007669"/>
    <property type="project" value="TreeGrafter"/>
</dbReference>
<dbReference type="Gene3D" id="3.40.190.10">
    <property type="entry name" value="Periplasmic binding protein-like II"/>
    <property type="match status" value="1"/>
</dbReference>
<feature type="transmembrane region" description="Helical" evidence="4">
    <location>
        <begin position="12"/>
        <end position="36"/>
    </location>
</feature>
<reference evidence="6 7" key="1">
    <citation type="submission" date="2017-09" db="EMBL/GenBank/DDBJ databases">
        <title>Depth-based differentiation of microbial function through sediment-hosted aquifers and enrichment of novel symbionts in the deep terrestrial subsurface.</title>
        <authorList>
            <person name="Probst A.J."/>
            <person name="Ladd B."/>
            <person name="Jarett J.K."/>
            <person name="Geller-Mcgrath D.E."/>
            <person name="Sieber C.M."/>
            <person name="Emerson J.B."/>
            <person name="Anantharaman K."/>
            <person name="Thomas B.C."/>
            <person name="Malmstrom R."/>
            <person name="Stieglmeier M."/>
            <person name="Klingl A."/>
            <person name="Woyke T."/>
            <person name="Ryan C.M."/>
            <person name="Banfield J.F."/>
        </authorList>
    </citation>
    <scope>NUCLEOTIDE SEQUENCE [LARGE SCALE GENOMIC DNA]</scope>
    <source>
        <strain evidence="6">CG22_combo_CG10-13_8_21_14_all_45_10</strain>
    </source>
</reference>
<keyword evidence="2" id="KW-0813">Transport</keyword>
<evidence type="ECO:0000313" key="6">
    <source>
        <dbReference type="EMBL" id="PIP57287.1"/>
    </source>
</evidence>
<accession>A0A2H0BHZ8</accession>
<dbReference type="Gene3D" id="3.90.76.10">
    <property type="entry name" value="Dipeptide-binding Protein, Domain 1"/>
    <property type="match status" value="1"/>
</dbReference>
<evidence type="ECO:0000256" key="4">
    <source>
        <dbReference type="SAM" id="Phobius"/>
    </source>
</evidence>
<dbReference type="InterPro" id="IPR000914">
    <property type="entry name" value="SBP_5_dom"/>
</dbReference>
<dbReference type="PANTHER" id="PTHR30290:SF9">
    <property type="entry name" value="OLIGOPEPTIDE-BINDING PROTEIN APPA"/>
    <property type="match status" value="1"/>
</dbReference>
<comment type="caution">
    <text evidence="6">The sequence shown here is derived from an EMBL/GenBank/DDBJ whole genome shotgun (WGS) entry which is preliminary data.</text>
</comment>
<keyword evidence="4" id="KW-0812">Transmembrane</keyword>
<proteinExistence type="inferred from homology"/>
<dbReference type="GO" id="GO:0042597">
    <property type="term" value="C:periplasmic space"/>
    <property type="evidence" value="ECO:0007669"/>
    <property type="project" value="UniProtKB-ARBA"/>
</dbReference>
<protein>
    <recommendedName>
        <fullName evidence="5">Solute-binding protein family 5 domain-containing protein</fullName>
    </recommendedName>
</protein>
<dbReference type="GO" id="GO:0043190">
    <property type="term" value="C:ATP-binding cassette (ABC) transporter complex"/>
    <property type="evidence" value="ECO:0007669"/>
    <property type="project" value="InterPro"/>
</dbReference>